<reference evidence="3" key="1">
    <citation type="submission" date="2023-04" db="EMBL/GenBank/DDBJ databases">
        <authorList>
            <person name="Vijverberg K."/>
            <person name="Xiong W."/>
            <person name="Schranz E."/>
        </authorList>
    </citation>
    <scope>NUCLEOTIDE SEQUENCE</scope>
</reference>
<gene>
    <name evidence="3" type="ORF">LSALG_LOCUS14735</name>
</gene>
<dbReference type="PANTHER" id="PTHR31973:SF187">
    <property type="entry name" value="MUTATOR TRANSPOSASE MUDRA PROTEIN"/>
    <property type="match status" value="1"/>
</dbReference>
<evidence type="ECO:0000256" key="1">
    <source>
        <dbReference type="SAM" id="MobiDB-lite"/>
    </source>
</evidence>
<protein>
    <recommendedName>
        <fullName evidence="2">Transposase MuDR plant domain-containing protein</fullName>
    </recommendedName>
</protein>
<feature type="region of interest" description="Disordered" evidence="1">
    <location>
        <begin position="232"/>
        <end position="261"/>
    </location>
</feature>
<evidence type="ECO:0000313" key="4">
    <source>
        <dbReference type="Proteomes" id="UP001177003"/>
    </source>
</evidence>
<accession>A0AA35YIL2</accession>
<dbReference type="Pfam" id="PF03108">
    <property type="entry name" value="DBD_Tnp_Mut"/>
    <property type="match status" value="1"/>
</dbReference>
<dbReference type="InterPro" id="IPR004332">
    <property type="entry name" value="Transposase_MuDR"/>
</dbReference>
<dbReference type="PANTHER" id="PTHR31973">
    <property type="entry name" value="POLYPROTEIN, PUTATIVE-RELATED"/>
    <property type="match status" value="1"/>
</dbReference>
<proteinExistence type="predicted"/>
<sequence length="261" mass="29904">MASSSGTKKVKEPEKVYVRDEDFDDNLIDFSFLDFAPKTFKPTSNLSDDPFLNILCDENMLRRTLDGMGDDDQEVGVKDPEHDHIDDQNDGEVGVEYRVHDPDIHWKQMKSVMGECYESPSQLRFALTNYAVANGYQLWFMKSDKYRVIARCGKIYKKDPCPFRVYAAWKYNERTFQIKSLPLPPTPHTTHIPPSLDRKPLHQHTSELPHSLPSFFSSPHYRLLPSCTTTSQPLISPSSGDTTTPKQPSNLLPYLLPLPLR</sequence>
<organism evidence="3 4">
    <name type="scientific">Lactuca saligna</name>
    <name type="common">Willowleaf lettuce</name>
    <dbReference type="NCBI Taxonomy" id="75948"/>
    <lineage>
        <taxon>Eukaryota</taxon>
        <taxon>Viridiplantae</taxon>
        <taxon>Streptophyta</taxon>
        <taxon>Embryophyta</taxon>
        <taxon>Tracheophyta</taxon>
        <taxon>Spermatophyta</taxon>
        <taxon>Magnoliopsida</taxon>
        <taxon>eudicotyledons</taxon>
        <taxon>Gunneridae</taxon>
        <taxon>Pentapetalae</taxon>
        <taxon>asterids</taxon>
        <taxon>campanulids</taxon>
        <taxon>Asterales</taxon>
        <taxon>Asteraceae</taxon>
        <taxon>Cichorioideae</taxon>
        <taxon>Cichorieae</taxon>
        <taxon>Lactucinae</taxon>
        <taxon>Lactuca</taxon>
    </lineage>
</organism>
<keyword evidence="4" id="KW-1185">Reference proteome</keyword>
<feature type="compositionally biased region" description="Polar residues" evidence="1">
    <location>
        <begin position="232"/>
        <end position="250"/>
    </location>
</feature>
<feature type="domain" description="Transposase MuDR plant" evidence="2">
    <location>
        <begin position="110"/>
        <end position="178"/>
    </location>
</feature>
<dbReference type="Proteomes" id="UP001177003">
    <property type="component" value="Chromosome 3"/>
</dbReference>
<evidence type="ECO:0000259" key="2">
    <source>
        <dbReference type="Pfam" id="PF03108"/>
    </source>
</evidence>
<dbReference type="AlphaFoldDB" id="A0AA35YIL2"/>
<name>A0AA35YIL2_LACSI</name>
<dbReference type="EMBL" id="OX465079">
    <property type="protein sequence ID" value="CAI9274673.1"/>
    <property type="molecule type" value="Genomic_DNA"/>
</dbReference>
<evidence type="ECO:0000313" key="3">
    <source>
        <dbReference type="EMBL" id="CAI9274673.1"/>
    </source>
</evidence>
<feature type="compositionally biased region" description="Low complexity" evidence="1">
    <location>
        <begin position="251"/>
        <end position="261"/>
    </location>
</feature>